<sequence>MSPIALKIFNFPPIFSSVDVREFLHLFGLETTRLIKRRNTDGAIVCVDNESEARLVISRLHQLLIKTHRLKVEYTNQGEESSSAELQSSPPADKVTKSKSLVTVAEKCFTLGYEGFPPPHLAYRYPKCSPEVLQNIAQELAGNTAFYYQTLHLMNKMNLQPPFERRQDTIATTPAAEEQQSQATVSDEESELESDSEMHEPGKPKSAYSQAMRTMKVVNYEASSRESQSVQRPALKKTKLEIHISGSSLAPPAVGSVSDDVPPEQQPTEIAPQIEEASPLPSIDDILRNRIPEEQRSTLNVFQNYSRGDPTTKLYIKNLSKQVTEQELEELFGIFFNANLLKGMEIKLMKTGRMKGQAFVTFVPVQDATEGEPLNEKFKNCIDKALGTVNGYILKDKPMVVSYGKSALSIMDPPSNKGRLPLTNVSNNVNQRQCKSNVPPPHHDPLSEEQLKYAPHGSEEAFFMYRKNQRKATYGEEDLFSLLSDEVLLHILKWLPKKTLLSCGQVNRRFNRVSKDETLWYRLDLSNRTLQFDGLVEVLSRGVIVLRLAQTSIVNPTPDSNYLEFPACIKVQYLDLSMCTVSVAVLGALLANCRALVKLSLENVPLDGRICAEIAENRKLEALNLTMCSGIDATGMRLMAKALTRLHSLNVSWTSLSAEAVQELVRNLTPQIVHLNLSGCRSTLTDEKVAVLIKRCTKLVALDLSDCTPLTEVVIKTLCKARKIEYLSLSRCYNIPVTAYLNLSELKTLRFLDLFGLVSDQAIATLKNSLVDIGINKYYHSSVARPTVGTKRTSIWGLRTRD</sequence>
<dbReference type="Pfam" id="PF13516">
    <property type="entry name" value="LRR_6"/>
    <property type="match status" value="1"/>
</dbReference>
<proteinExistence type="predicted"/>
<keyword evidence="11" id="KW-0007">Acetylation</keyword>
<dbReference type="InterPro" id="IPR001611">
    <property type="entry name" value="Leu-rich_rpt"/>
</dbReference>
<dbReference type="Pfam" id="PF00076">
    <property type="entry name" value="RRM_1"/>
    <property type="match status" value="1"/>
</dbReference>
<dbReference type="FunFam" id="3.30.70.330:FF:001022">
    <property type="entry name" value="Uncharacterized protein, isoform C"/>
    <property type="match status" value="1"/>
</dbReference>
<evidence type="ECO:0000256" key="8">
    <source>
        <dbReference type="ARBA" id="ARBA00022786"/>
    </source>
</evidence>
<dbReference type="GO" id="GO:0005689">
    <property type="term" value="C:U12-type spliceosomal complex"/>
    <property type="evidence" value="ECO:0007669"/>
    <property type="project" value="TreeGrafter"/>
</dbReference>
<evidence type="ECO:0000256" key="1">
    <source>
        <dbReference type="ARBA" id="ARBA00004123"/>
    </source>
</evidence>
<dbReference type="InterPro" id="IPR032675">
    <property type="entry name" value="LRR_dom_sf"/>
</dbReference>
<dbReference type="GO" id="GO:0030626">
    <property type="term" value="F:U12 snRNA binding"/>
    <property type="evidence" value="ECO:0007669"/>
    <property type="project" value="TreeGrafter"/>
</dbReference>
<comment type="pathway">
    <text evidence="3">Protein modification; protein ubiquitination.</text>
</comment>
<dbReference type="InterPro" id="IPR045164">
    <property type="entry name" value="RBM41/RNPC3"/>
</dbReference>
<protein>
    <recommendedName>
        <fullName evidence="14">S-phase kinase-associated protein 2</fullName>
    </recommendedName>
    <alternativeName>
        <fullName evidence="16">Cyclin-A/CDK2-associated protein p45</fullName>
    </alternativeName>
    <alternativeName>
        <fullName evidence="15">F-box protein Skp2</fullName>
    </alternativeName>
</protein>
<keyword evidence="12" id="KW-0539">Nucleus</keyword>
<keyword evidence="22" id="KW-1185">Reference proteome</keyword>
<evidence type="ECO:0000256" key="9">
    <source>
        <dbReference type="ARBA" id="ARBA00022843"/>
    </source>
</evidence>
<feature type="domain" description="RRM" evidence="19">
    <location>
        <begin position="312"/>
        <end position="406"/>
    </location>
</feature>
<dbReference type="GO" id="GO:0006511">
    <property type="term" value="P:ubiquitin-dependent protein catabolic process"/>
    <property type="evidence" value="ECO:0007669"/>
    <property type="project" value="UniProtKB-ARBA"/>
</dbReference>
<dbReference type="Gene3D" id="3.30.70.330">
    <property type="match status" value="1"/>
</dbReference>
<evidence type="ECO:0000256" key="17">
    <source>
        <dbReference type="PROSITE-ProRule" id="PRU00176"/>
    </source>
</evidence>
<evidence type="ECO:0000256" key="5">
    <source>
        <dbReference type="ARBA" id="ARBA00022553"/>
    </source>
</evidence>
<evidence type="ECO:0000313" key="22">
    <source>
        <dbReference type="Proteomes" id="UP000076407"/>
    </source>
</evidence>
<keyword evidence="7" id="KW-0677">Repeat</keyword>
<dbReference type="GO" id="GO:0031461">
    <property type="term" value="C:cullin-RING ubiquitin ligase complex"/>
    <property type="evidence" value="ECO:0007669"/>
    <property type="project" value="UniProtKB-ARBA"/>
</dbReference>
<accession>A0A182WRZ6</accession>
<dbReference type="VEuPathDB" id="VectorBase:AQUA000299"/>
<keyword evidence="10 17" id="KW-0694">RNA-binding</keyword>
<dbReference type="InterPro" id="IPR001810">
    <property type="entry name" value="F-box_dom"/>
</dbReference>
<dbReference type="SUPFAM" id="SSF54928">
    <property type="entry name" value="RNA-binding domain, RBD"/>
    <property type="match status" value="2"/>
</dbReference>
<name>A0A182WRZ6_ANOQN</name>
<evidence type="ECO:0000256" key="14">
    <source>
        <dbReference type="ARBA" id="ARBA00071634"/>
    </source>
</evidence>
<evidence type="ECO:0000259" key="19">
    <source>
        <dbReference type="PROSITE" id="PS50102"/>
    </source>
</evidence>
<dbReference type="PROSITE" id="PS50102">
    <property type="entry name" value="RRM"/>
    <property type="match status" value="1"/>
</dbReference>
<dbReference type="Pfam" id="PF12937">
    <property type="entry name" value="F-box-like"/>
    <property type="match status" value="1"/>
</dbReference>
<dbReference type="InterPro" id="IPR000504">
    <property type="entry name" value="RRM_dom"/>
</dbReference>
<evidence type="ECO:0000259" key="20">
    <source>
        <dbReference type="PROSITE" id="PS50181"/>
    </source>
</evidence>
<organism evidence="21 22">
    <name type="scientific">Anopheles quadriannulatus</name>
    <name type="common">Mosquito</name>
    <dbReference type="NCBI Taxonomy" id="34691"/>
    <lineage>
        <taxon>Eukaryota</taxon>
        <taxon>Metazoa</taxon>
        <taxon>Ecdysozoa</taxon>
        <taxon>Arthropoda</taxon>
        <taxon>Hexapoda</taxon>
        <taxon>Insecta</taxon>
        <taxon>Pterygota</taxon>
        <taxon>Neoptera</taxon>
        <taxon>Endopterygota</taxon>
        <taxon>Diptera</taxon>
        <taxon>Nematocera</taxon>
        <taxon>Culicoidea</taxon>
        <taxon>Culicidae</taxon>
        <taxon>Anophelinae</taxon>
        <taxon>Anopheles</taxon>
    </lineage>
</organism>
<feature type="region of interest" description="Disordered" evidence="18">
    <location>
        <begin position="173"/>
        <end position="210"/>
    </location>
</feature>
<dbReference type="Proteomes" id="UP000076407">
    <property type="component" value="Unassembled WGS sequence"/>
</dbReference>
<dbReference type="SMART" id="SM00256">
    <property type="entry name" value="FBOX"/>
    <property type="match status" value="1"/>
</dbReference>
<evidence type="ECO:0000256" key="12">
    <source>
        <dbReference type="ARBA" id="ARBA00023242"/>
    </source>
</evidence>
<dbReference type="PROSITE" id="PS50181">
    <property type="entry name" value="FBOX"/>
    <property type="match status" value="1"/>
</dbReference>
<reference evidence="21" key="1">
    <citation type="submission" date="2020-05" db="UniProtKB">
        <authorList>
            <consortium name="EnsemblMetazoa"/>
        </authorList>
    </citation>
    <scope>IDENTIFICATION</scope>
    <source>
        <strain evidence="21">SANGQUA</strain>
    </source>
</reference>
<evidence type="ECO:0000256" key="7">
    <source>
        <dbReference type="ARBA" id="ARBA00022737"/>
    </source>
</evidence>
<feature type="compositionally biased region" description="Acidic residues" evidence="18">
    <location>
        <begin position="186"/>
        <end position="195"/>
    </location>
</feature>
<dbReference type="EnsemblMetazoa" id="AQUA000299-RA">
    <property type="protein sequence ID" value="AQUA000299-PA"/>
    <property type="gene ID" value="AQUA000299"/>
</dbReference>
<dbReference type="GO" id="GO:0097157">
    <property type="term" value="F:pre-mRNA intronic binding"/>
    <property type="evidence" value="ECO:0007669"/>
    <property type="project" value="TreeGrafter"/>
</dbReference>
<keyword evidence="6" id="KW-0433">Leucine-rich repeat</keyword>
<dbReference type="Gene3D" id="3.80.10.10">
    <property type="entry name" value="Ribonuclease Inhibitor"/>
    <property type="match status" value="1"/>
</dbReference>
<evidence type="ECO:0000256" key="16">
    <source>
        <dbReference type="ARBA" id="ARBA00081589"/>
    </source>
</evidence>
<dbReference type="SMART" id="SM00367">
    <property type="entry name" value="LRR_CC"/>
    <property type="match status" value="5"/>
</dbReference>
<evidence type="ECO:0000256" key="18">
    <source>
        <dbReference type="SAM" id="MobiDB-lite"/>
    </source>
</evidence>
<dbReference type="SMART" id="SM00360">
    <property type="entry name" value="RRM"/>
    <property type="match status" value="2"/>
</dbReference>
<evidence type="ECO:0000256" key="4">
    <source>
        <dbReference type="ARBA" id="ARBA00022490"/>
    </source>
</evidence>
<evidence type="ECO:0000256" key="10">
    <source>
        <dbReference type="ARBA" id="ARBA00022884"/>
    </source>
</evidence>
<feature type="domain" description="F-box" evidence="20">
    <location>
        <begin position="477"/>
        <end position="523"/>
    </location>
</feature>
<evidence type="ECO:0000256" key="15">
    <source>
        <dbReference type="ARBA" id="ARBA00077776"/>
    </source>
</evidence>
<feature type="region of interest" description="Disordered" evidence="18">
    <location>
        <begin position="246"/>
        <end position="266"/>
    </location>
</feature>
<evidence type="ECO:0000256" key="11">
    <source>
        <dbReference type="ARBA" id="ARBA00022990"/>
    </source>
</evidence>
<keyword evidence="9" id="KW-0832">Ubl conjugation</keyword>
<evidence type="ECO:0000256" key="6">
    <source>
        <dbReference type="ARBA" id="ARBA00022614"/>
    </source>
</evidence>
<dbReference type="GO" id="GO:0005737">
    <property type="term" value="C:cytoplasm"/>
    <property type="evidence" value="ECO:0007669"/>
    <property type="project" value="UniProtKB-SubCell"/>
</dbReference>
<dbReference type="GO" id="GO:0140767">
    <property type="term" value="F:enzyme-substrate adaptor activity"/>
    <property type="evidence" value="ECO:0007669"/>
    <property type="project" value="UniProtKB-ARBA"/>
</dbReference>
<keyword evidence="5" id="KW-0597">Phosphoprotein</keyword>
<dbReference type="GO" id="GO:0000398">
    <property type="term" value="P:mRNA splicing, via spliceosome"/>
    <property type="evidence" value="ECO:0007669"/>
    <property type="project" value="TreeGrafter"/>
</dbReference>
<evidence type="ECO:0000313" key="21">
    <source>
        <dbReference type="EnsemblMetazoa" id="AQUA000299-PA"/>
    </source>
</evidence>
<dbReference type="FunFam" id="3.80.10.10:FF:000105">
    <property type="entry name" value="S-phase kinase-associated protein 2"/>
    <property type="match status" value="1"/>
</dbReference>
<dbReference type="PANTHER" id="PTHR16105">
    <property type="entry name" value="RNA-BINDING REGION-CONTAINING PROTEIN 3"/>
    <property type="match status" value="1"/>
</dbReference>
<dbReference type="GO" id="GO:1905168">
    <property type="term" value="P:positive regulation of double-strand break repair via homologous recombination"/>
    <property type="evidence" value="ECO:0007669"/>
    <property type="project" value="UniProtKB-ARBA"/>
</dbReference>
<dbReference type="InterPro" id="IPR036047">
    <property type="entry name" value="F-box-like_dom_sf"/>
</dbReference>
<dbReference type="SUPFAM" id="SSF52047">
    <property type="entry name" value="RNI-like"/>
    <property type="match status" value="1"/>
</dbReference>
<keyword evidence="4" id="KW-0963">Cytoplasm</keyword>
<dbReference type="STRING" id="34691.A0A182WRZ6"/>
<dbReference type="InterPro" id="IPR035979">
    <property type="entry name" value="RBD_domain_sf"/>
</dbReference>
<dbReference type="GO" id="GO:0000082">
    <property type="term" value="P:G1/S transition of mitotic cell cycle"/>
    <property type="evidence" value="ECO:0007669"/>
    <property type="project" value="UniProtKB-ARBA"/>
</dbReference>
<comment type="function">
    <text evidence="13">Substrate recognition component of a SCF (SKP1-CUL1-F-box protein) E3 ubiquitin-protein ligase complex which mediates the ubiquitination and subsequent proteasomal degradation of target proteins involved in cell cycle progression, signal transduction and transcription. Specifically recognizes phosphorylated CDKN1B/p27kip and is involved in regulation of G1/S transition. Degradation of CDKN1B/p27kip also requires CKS1. Recognizes target proteins ORC1, CDT1, RBL2, KMT2A/MLL1, CDK9, RAG2, NBN, FOXO1, UBP43, YTHDF2, and probably MYC, TOB1 and TAL1. Degradation of TAL1 also requires STUB1. Recognizes CDKN1A in association with CCNE1 or CCNE2 and CDK2. Promotes ubiquitination and destruction of CDH1 in a CK1-dependent manner, thereby regulating cell migration. Following phosphorylation in response to DNA damage, mediates 'Lys-63'-linked ubiquitination of NBN, promoting ATM recruitment to DNA damage sites and DNA repair via homologous recombination.</text>
</comment>
<dbReference type="InterPro" id="IPR006553">
    <property type="entry name" value="Leu-rich_rpt_Cys-con_subtyp"/>
</dbReference>
<dbReference type="InterPro" id="IPR012677">
    <property type="entry name" value="Nucleotide-bd_a/b_plait_sf"/>
</dbReference>
<keyword evidence="8" id="KW-0833">Ubl conjugation pathway</keyword>
<dbReference type="GO" id="GO:0000209">
    <property type="term" value="P:protein polyubiquitination"/>
    <property type="evidence" value="ECO:0007669"/>
    <property type="project" value="UniProtKB-ARBA"/>
</dbReference>
<evidence type="ECO:0000256" key="3">
    <source>
        <dbReference type="ARBA" id="ARBA00004906"/>
    </source>
</evidence>
<dbReference type="AlphaFoldDB" id="A0A182WRZ6"/>
<comment type="subcellular location">
    <subcellularLocation>
        <location evidence="2">Cytoplasm</location>
    </subcellularLocation>
    <subcellularLocation>
        <location evidence="1">Nucleus</location>
    </subcellularLocation>
</comment>
<dbReference type="SUPFAM" id="SSF81383">
    <property type="entry name" value="F-box domain"/>
    <property type="match status" value="1"/>
</dbReference>
<evidence type="ECO:0000256" key="13">
    <source>
        <dbReference type="ARBA" id="ARBA00056227"/>
    </source>
</evidence>
<dbReference type="PANTHER" id="PTHR16105:SF0">
    <property type="entry name" value="RNA-BINDING REGION-CONTAINING PROTEIN 3"/>
    <property type="match status" value="1"/>
</dbReference>
<evidence type="ECO:0000256" key="2">
    <source>
        <dbReference type="ARBA" id="ARBA00004496"/>
    </source>
</evidence>